<comment type="caution">
    <text evidence="3">The sequence shown here is derived from an EMBL/GenBank/DDBJ whole genome shotgun (WGS) entry which is preliminary data.</text>
</comment>
<evidence type="ECO:0000313" key="4">
    <source>
        <dbReference type="Proteomes" id="UP000019183"/>
    </source>
</evidence>
<evidence type="ECO:0000259" key="2">
    <source>
        <dbReference type="SMART" id="SM00267"/>
    </source>
</evidence>
<keyword evidence="1" id="KW-1133">Transmembrane helix</keyword>
<keyword evidence="1" id="KW-0812">Transmembrane</keyword>
<keyword evidence="1" id="KW-0472">Membrane</keyword>
<reference evidence="3" key="1">
    <citation type="submission" date="2013-10" db="EMBL/GenBank/DDBJ databases">
        <title>Antibiotic resistance diversity of beta-lactamase producers in the General Hospital Vienna.</title>
        <authorList>
            <person name="Barisic I."/>
            <person name="Mitteregger D."/>
            <person name="Hirschl A.M."/>
            <person name="Noehammer C."/>
            <person name="Wiesinger-Mayr H."/>
        </authorList>
    </citation>
    <scope>NUCLEOTIDE SEQUENCE [LARGE SCALE GENOMIC DNA]</scope>
    <source>
        <strain evidence="3">IS43</strain>
    </source>
</reference>
<evidence type="ECO:0000256" key="1">
    <source>
        <dbReference type="SAM" id="Phobius"/>
    </source>
</evidence>
<dbReference type="InterPro" id="IPR043128">
    <property type="entry name" value="Rev_trsase/Diguanyl_cyclase"/>
</dbReference>
<evidence type="ECO:0000313" key="3">
    <source>
        <dbReference type="EMBL" id="CDL11568.1"/>
    </source>
</evidence>
<dbReference type="InterPro" id="IPR029787">
    <property type="entry name" value="Nucleotide_cyclase"/>
</dbReference>
<proteinExistence type="predicted"/>
<keyword evidence="4" id="KW-1185">Reference proteome</keyword>
<feature type="domain" description="GGDEF" evidence="2">
    <location>
        <begin position="56"/>
        <end position="185"/>
    </location>
</feature>
<accession>W1DQ90</accession>
<protein>
    <recommendedName>
        <fullName evidence="2">GGDEF domain-containing protein</fullName>
    </recommendedName>
</protein>
<dbReference type="EMBL" id="CBWK010000686">
    <property type="protein sequence ID" value="CDL11568.1"/>
    <property type="molecule type" value="Genomic_DNA"/>
</dbReference>
<dbReference type="SUPFAM" id="SSF55073">
    <property type="entry name" value="Nucleotide cyclase"/>
    <property type="match status" value="1"/>
</dbReference>
<organism evidence="3 4">
    <name type="scientific">Klebsiella pneumoniae IS43</name>
    <dbReference type="NCBI Taxonomy" id="1432552"/>
    <lineage>
        <taxon>Bacteria</taxon>
        <taxon>Pseudomonadati</taxon>
        <taxon>Pseudomonadota</taxon>
        <taxon>Gammaproteobacteria</taxon>
        <taxon>Enterobacterales</taxon>
        <taxon>Enterobacteriaceae</taxon>
        <taxon>Klebsiella/Raoultella group</taxon>
        <taxon>Klebsiella</taxon>
        <taxon>Klebsiella pneumoniae complex</taxon>
    </lineage>
</organism>
<dbReference type="AlphaFoldDB" id="W1DQ90"/>
<sequence length="185" mass="21074">MRYCVFHGLSRPFCWWYITKNFLQGVQSEYSLSFVLSVLISFTICLFYMADIYARSDRNKRRWRSQAEEDPLTGLPNLRALESHLQSCPQQAICSLRIDNLDFLSRHYGLMMGVDCKRQIIRALQPLLGAADKVFQVPGSELILVLDGPEPSSRLNHMVAVLNHKKVQLAQSAAGFGVWRGLGPR</sequence>
<name>W1DQ90_KLEPN</name>
<dbReference type="InterPro" id="IPR000160">
    <property type="entry name" value="GGDEF_dom"/>
</dbReference>
<feature type="transmembrane region" description="Helical" evidence="1">
    <location>
        <begin position="30"/>
        <end position="54"/>
    </location>
</feature>
<dbReference type="Proteomes" id="UP000019183">
    <property type="component" value="Unassembled WGS sequence"/>
</dbReference>
<dbReference type="SMART" id="SM00267">
    <property type="entry name" value="GGDEF"/>
    <property type="match status" value="1"/>
</dbReference>
<dbReference type="Gene3D" id="3.30.70.270">
    <property type="match status" value="1"/>
</dbReference>
<dbReference type="Pfam" id="PF00990">
    <property type="entry name" value="GGDEF"/>
    <property type="match status" value="1"/>
</dbReference>